<evidence type="ECO:0000256" key="2">
    <source>
        <dbReference type="ARBA" id="ARBA00001947"/>
    </source>
</evidence>
<dbReference type="Gene3D" id="3.40.50.300">
    <property type="entry name" value="P-loop containing nucleotide triphosphate hydrolases"/>
    <property type="match status" value="2"/>
</dbReference>
<evidence type="ECO:0000256" key="3">
    <source>
        <dbReference type="ARBA" id="ARBA00005446"/>
    </source>
</evidence>
<dbReference type="SUPFAM" id="SSF47819">
    <property type="entry name" value="HRDC-like"/>
    <property type="match status" value="1"/>
</dbReference>
<feature type="domain" description="HRDC" evidence="17">
    <location>
        <begin position="541"/>
        <end position="621"/>
    </location>
</feature>
<keyword evidence="21" id="KW-1185">Reference proteome</keyword>
<dbReference type="InterPro" id="IPR011545">
    <property type="entry name" value="DEAD/DEAH_box_helicase_dom"/>
</dbReference>
<dbReference type="FunFam" id="3.40.50.300:FF:000296">
    <property type="entry name" value="ATP-dependent DNA helicase RecQ"/>
    <property type="match status" value="1"/>
</dbReference>
<dbReference type="SMART" id="SM00341">
    <property type="entry name" value="HRDC"/>
    <property type="match status" value="1"/>
</dbReference>
<dbReference type="Proteomes" id="UP000242818">
    <property type="component" value="Unassembled WGS sequence"/>
</dbReference>
<proteinExistence type="inferred from homology"/>
<evidence type="ECO:0000256" key="8">
    <source>
        <dbReference type="ARBA" id="ARBA00022806"/>
    </source>
</evidence>
<dbReference type="CDD" id="cd17920">
    <property type="entry name" value="DEXHc_RecQ"/>
    <property type="match status" value="1"/>
</dbReference>
<dbReference type="InterPro" id="IPR018982">
    <property type="entry name" value="RQC_domain"/>
</dbReference>
<evidence type="ECO:0000256" key="9">
    <source>
        <dbReference type="ARBA" id="ARBA00022833"/>
    </source>
</evidence>
<protein>
    <recommendedName>
        <fullName evidence="16">DNA helicase RecQ</fullName>
        <ecNumber evidence="16">5.6.2.4</ecNumber>
    </recommendedName>
</protein>
<dbReference type="InterPro" id="IPR044876">
    <property type="entry name" value="HRDC_dom_sf"/>
</dbReference>
<dbReference type="Gene3D" id="1.10.10.1390">
    <property type="entry name" value="ATP-dependent DNA helicase RecQ"/>
    <property type="match status" value="1"/>
</dbReference>
<dbReference type="InterPro" id="IPR036388">
    <property type="entry name" value="WH-like_DNA-bd_sf"/>
</dbReference>
<dbReference type="InterPro" id="IPR014001">
    <property type="entry name" value="Helicase_ATP-bd"/>
</dbReference>
<dbReference type="GO" id="GO:0005737">
    <property type="term" value="C:cytoplasm"/>
    <property type="evidence" value="ECO:0007669"/>
    <property type="project" value="TreeGrafter"/>
</dbReference>
<dbReference type="InterPro" id="IPR027417">
    <property type="entry name" value="P-loop_NTPase"/>
</dbReference>
<dbReference type="GO" id="GO:0043138">
    <property type="term" value="F:3'-5' DNA helicase activity"/>
    <property type="evidence" value="ECO:0007669"/>
    <property type="project" value="UniProtKB-EC"/>
</dbReference>
<dbReference type="PROSITE" id="PS50967">
    <property type="entry name" value="HRDC"/>
    <property type="match status" value="1"/>
</dbReference>
<dbReference type="SUPFAM" id="SSF52540">
    <property type="entry name" value="P-loop containing nucleoside triphosphate hydrolases"/>
    <property type="match status" value="1"/>
</dbReference>
<dbReference type="GO" id="GO:0009378">
    <property type="term" value="F:four-way junction helicase activity"/>
    <property type="evidence" value="ECO:0007669"/>
    <property type="project" value="TreeGrafter"/>
</dbReference>
<evidence type="ECO:0000256" key="7">
    <source>
        <dbReference type="ARBA" id="ARBA00022801"/>
    </source>
</evidence>
<evidence type="ECO:0000259" key="18">
    <source>
        <dbReference type="PROSITE" id="PS51192"/>
    </source>
</evidence>
<dbReference type="EC" id="5.6.2.4" evidence="16"/>
<dbReference type="InterPro" id="IPR004589">
    <property type="entry name" value="DNA_helicase_ATP-dep_RecQ"/>
</dbReference>
<dbReference type="Pfam" id="PF00271">
    <property type="entry name" value="Helicase_C"/>
    <property type="match status" value="1"/>
</dbReference>
<dbReference type="InterPro" id="IPR006293">
    <property type="entry name" value="DNA_helicase_ATP-dep_RecQ_bac"/>
</dbReference>
<gene>
    <name evidence="20" type="ORF">GA0116948_1073</name>
</gene>
<dbReference type="PANTHER" id="PTHR13710">
    <property type="entry name" value="DNA HELICASE RECQ FAMILY MEMBER"/>
    <property type="match status" value="1"/>
</dbReference>
<evidence type="ECO:0000256" key="13">
    <source>
        <dbReference type="ARBA" id="ARBA00023204"/>
    </source>
</evidence>
<evidence type="ECO:0000256" key="12">
    <source>
        <dbReference type="ARBA" id="ARBA00023172"/>
    </source>
</evidence>
<dbReference type="GO" id="GO:0016787">
    <property type="term" value="F:hydrolase activity"/>
    <property type="evidence" value="ECO:0007669"/>
    <property type="project" value="UniProtKB-KW"/>
</dbReference>
<dbReference type="NCBIfam" id="TIGR01389">
    <property type="entry name" value="recQ"/>
    <property type="match status" value="1"/>
</dbReference>
<keyword evidence="6" id="KW-0227">DNA damage</keyword>
<evidence type="ECO:0000259" key="19">
    <source>
        <dbReference type="PROSITE" id="PS51194"/>
    </source>
</evidence>
<keyword evidence="9" id="KW-0862">Zinc</keyword>
<dbReference type="GO" id="GO:0006310">
    <property type="term" value="P:DNA recombination"/>
    <property type="evidence" value="ECO:0007669"/>
    <property type="project" value="UniProtKB-UniRule"/>
</dbReference>
<evidence type="ECO:0000256" key="14">
    <source>
        <dbReference type="ARBA" id="ARBA00023235"/>
    </source>
</evidence>
<sequence length="718" mass="82071">MFVFTMQENGTIVQARAILKQYFGYEQFRPLQEEIIEKILQQQDVLVLMPTGGGKSICYQVPALVFPGLTIVISPLIALMKDQVTALKANGIGAAYLNSTIGMDEEQWIKHECVQGRIKLLYISPERLQTELRAFLPGLPVSLIAIDEAHCISQWGHDFRPEYTQLASLKTYFPKTPLVALTATADKTTRKDILQQLALPQANVFLASFDRPNLSLQVRSNIQKREKMEEIKDFIQSRPQDNGIIYCMSRKTTEEVAAELGAALRPQGISVAYYHAGMPADYRDAVQQDFINDRVQVMCATIAFGMGIDKSNVRWVMHYNLPRNMEGYYQEIGRAGRDGLPSDTILYFNMGDLNMLTRFAQESGQQEMNMEKLNRMRQYAEANTCRRKVLLSYFGETLEQQCNNCDVCANPRSFFDGTLLTQKALSALLRLHERVGSQMLIDVLRGSQRAEILQHGYDKIKTYGAGADVSNRDWQQYLLQLLDQGIVEIAYDENFTMKVTDFGKTILAEKRSVQLTRPVDFVPSKPTKEKNTREKKAKQDIPADEQLFEALRKLRYGIAKEENIPAYVIFNDNTLKEMAAHMPVNMNALKRIPGVGDAKAARYGERFTHAIQDFMYTYQKKDTYSQTWELYEQGLSVEDIATQRGLTQNTIILHLQHWAEKGKEVRFQDLVAPDLLLKMRPVYAQLQVTDKLKPYYEHFNGTVSYDEIRLALLALQER</sequence>
<keyword evidence="5" id="KW-0547">Nucleotide-binding</keyword>
<dbReference type="InterPro" id="IPR029491">
    <property type="entry name" value="Helicase_HTH"/>
</dbReference>
<accession>A0A1C4DZX9</accession>
<dbReference type="NCBIfam" id="TIGR00614">
    <property type="entry name" value="recQ_fam"/>
    <property type="match status" value="1"/>
</dbReference>
<keyword evidence="12" id="KW-0233">DNA recombination</keyword>
<dbReference type="Pfam" id="PF00570">
    <property type="entry name" value="HRDC"/>
    <property type="match status" value="1"/>
</dbReference>
<evidence type="ECO:0000256" key="1">
    <source>
        <dbReference type="ARBA" id="ARBA00001946"/>
    </source>
</evidence>
<dbReference type="Pfam" id="PF09382">
    <property type="entry name" value="RQC"/>
    <property type="match status" value="1"/>
</dbReference>
<evidence type="ECO:0000256" key="4">
    <source>
        <dbReference type="ARBA" id="ARBA00022723"/>
    </source>
</evidence>
<comment type="cofactor">
    <cofactor evidence="1">
        <name>Mg(2+)</name>
        <dbReference type="ChEBI" id="CHEBI:18420"/>
    </cofactor>
</comment>
<feature type="domain" description="Helicase ATP-binding" evidence="18">
    <location>
        <begin position="36"/>
        <end position="203"/>
    </location>
</feature>
<evidence type="ECO:0000256" key="15">
    <source>
        <dbReference type="ARBA" id="ARBA00034617"/>
    </source>
</evidence>
<dbReference type="CDD" id="cd18794">
    <property type="entry name" value="SF2_C_RecQ"/>
    <property type="match status" value="1"/>
</dbReference>
<dbReference type="GO" id="GO:0005524">
    <property type="term" value="F:ATP binding"/>
    <property type="evidence" value="ECO:0007669"/>
    <property type="project" value="UniProtKB-KW"/>
</dbReference>
<dbReference type="InterPro" id="IPR010997">
    <property type="entry name" value="HRDC-like_sf"/>
</dbReference>
<keyword evidence="11" id="KW-0238">DNA-binding</keyword>
<keyword evidence="13" id="KW-0234">DNA repair</keyword>
<dbReference type="FunFam" id="1.10.150.80:FF:000002">
    <property type="entry name" value="ATP-dependent DNA helicase RecQ"/>
    <property type="match status" value="1"/>
</dbReference>
<dbReference type="PANTHER" id="PTHR13710:SF105">
    <property type="entry name" value="ATP-DEPENDENT DNA HELICASE Q1"/>
    <property type="match status" value="1"/>
</dbReference>
<name>A0A1C4DZX9_9BACT</name>
<dbReference type="AlphaFoldDB" id="A0A1C4DZX9"/>
<dbReference type="GO" id="GO:0009432">
    <property type="term" value="P:SOS response"/>
    <property type="evidence" value="ECO:0007669"/>
    <property type="project" value="UniProtKB-UniRule"/>
</dbReference>
<comment type="similarity">
    <text evidence="3">Belongs to the helicase family. RecQ subfamily.</text>
</comment>
<dbReference type="GO" id="GO:0043590">
    <property type="term" value="C:bacterial nucleoid"/>
    <property type="evidence" value="ECO:0007669"/>
    <property type="project" value="TreeGrafter"/>
</dbReference>
<evidence type="ECO:0000313" key="20">
    <source>
        <dbReference type="EMBL" id="SCC36956.1"/>
    </source>
</evidence>
<dbReference type="EMBL" id="FMAR01000007">
    <property type="protein sequence ID" value="SCC36956.1"/>
    <property type="molecule type" value="Genomic_DNA"/>
</dbReference>
<keyword evidence="4" id="KW-0479">Metal-binding</keyword>
<dbReference type="PROSITE" id="PS51192">
    <property type="entry name" value="HELICASE_ATP_BIND_1"/>
    <property type="match status" value="1"/>
</dbReference>
<dbReference type="GO" id="GO:0046872">
    <property type="term" value="F:metal ion binding"/>
    <property type="evidence" value="ECO:0007669"/>
    <property type="project" value="UniProtKB-KW"/>
</dbReference>
<dbReference type="PROSITE" id="PS51194">
    <property type="entry name" value="HELICASE_CTER"/>
    <property type="match status" value="1"/>
</dbReference>
<dbReference type="InterPro" id="IPR032284">
    <property type="entry name" value="RecQ_Zn-bd"/>
</dbReference>
<dbReference type="InterPro" id="IPR002121">
    <property type="entry name" value="HRDC_dom"/>
</dbReference>
<comment type="cofactor">
    <cofactor evidence="2">
        <name>Zn(2+)</name>
        <dbReference type="ChEBI" id="CHEBI:29105"/>
    </cofactor>
</comment>
<organism evidence="20 21">
    <name type="scientific">Chitinophaga costaii</name>
    <dbReference type="NCBI Taxonomy" id="1335309"/>
    <lineage>
        <taxon>Bacteria</taxon>
        <taxon>Pseudomonadati</taxon>
        <taxon>Bacteroidota</taxon>
        <taxon>Chitinophagia</taxon>
        <taxon>Chitinophagales</taxon>
        <taxon>Chitinophagaceae</taxon>
        <taxon>Chitinophaga</taxon>
    </lineage>
</organism>
<feature type="domain" description="Helicase C-terminal" evidence="19">
    <location>
        <begin position="227"/>
        <end position="376"/>
    </location>
</feature>
<evidence type="ECO:0000259" key="17">
    <source>
        <dbReference type="PROSITE" id="PS50967"/>
    </source>
</evidence>
<dbReference type="InterPro" id="IPR001650">
    <property type="entry name" value="Helicase_C-like"/>
</dbReference>
<evidence type="ECO:0000256" key="16">
    <source>
        <dbReference type="NCBIfam" id="TIGR01389"/>
    </source>
</evidence>
<dbReference type="STRING" id="1335309.GA0116948_1073"/>
<evidence type="ECO:0000313" key="21">
    <source>
        <dbReference type="Proteomes" id="UP000242818"/>
    </source>
</evidence>
<reference evidence="20 21" key="1">
    <citation type="submission" date="2016-08" db="EMBL/GenBank/DDBJ databases">
        <authorList>
            <person name="Seilhamer J.J."/>
        </authorList>
    </citation>
    <scope>NUCLEOTIDE SEQUENCE [LARGE SCALE GENOMIC DNA]</scope>
    <source>
        <strain evidence="20 21">A37T2</strain>
    </source>
</reference>
<keyword evidence="10" id="KW-0067">ATP-binding</keyword>
<dbReference type="Pfam" id="PF14493">
    <property type="entry name" value="HTH_40"/>
    <property type="match status" value="1"/>
</dbReference>
<dbReference type="SMART" id="SM00490">
    <property type="entry name" value="HELICc"/>
    <property type="match status" value="1"/>
</dbReference>
<evidence type="ECO:0000256" key="5">
    <source>
        <dbReference type="ARBA" id="ARBA00022741"/>
    </source>
</evidence>
<dbReference type="Gene3D" id="1.10.150.80">
    <property type="entry name" value="HRDC domain"/>
    <property type="match status" value="1"/>
</dbReference>
<dbReference type="Gene3D" id="1.10.10.10">
    <property type="entry name" value="Winged helix-like DNA-binding domain superfamily/Winged helix DNA-binding domain"/>
    <property type="match status" value="1"/>
</dbReference>
<dbReference type="GO" id="GO:0003677">
    <property type="term" value="F:DNA binding"/>
    <property type="evidence" value="ECO:0007669"/>
    <property type="project" value="UniProtKB-KW"/>
</dbReference>
<keyword evidence="7" id="KW-0378">Hydrolase</keyword>
<dbReference type="SMART" id="SM00487">
    <property type="entry name" value="DEXDc"/>
    <property type="match status" value="1"/>
</dbReference>
<dbReference type="RefSeq" id="WP_205686192.1">
    <property type="nucleotide sequence ID" value="NZ_FMAR01000007.1"/>
</dbReference>
<dbReference type="GO" id="GO:0006281">
    <property type="term" value="P:DNA repair"/>
    <property type="evidence" value="ECO:0007669"/>
    <property type="project" value="UniProtKB-KW"/>
</dbReference>
<dbReference type="Pfam" id="PF00270">
    <property type="entry name" value="DEAD"/>
    <property type="match status" value="1"/>
</dbReference>
<evidence type="ECO:0000256" key="6">
    <source>
        <dbReference type="ARBA" id="ARBA00022763"/>
    </source>
</evidence>
<dbReference type="InterPro" id="IPR036390">
    <property type="entry name" value="WH_DNA-bd_sf"/>
</dbReference>
<dbReference type="SMART" id="SM00956">
    <property type="entry name" value="RQC"/>
    <property type="match status" value="1"/>
</dbReference>
<comment type="catalytic activity">
    <reaction evidence="15">
        <text>Couples ATP hydrolysis with the unwinding of duplex DNA by translocating in the 3'-5' direction.</text>
        <dbReference type="EC" id="5.6.2.4"/>
    </reaction>
</comment>
<keyword evidence="14" id="KW-0413">Isomerase</keyword>
<dbReference type="GO" id="GO:0006260">
    <property type="term" value="P:DNA replication"/>
    <property type="evidence" value="ECO:0007669"/>
    <property type="project" value="InterPro"/>
</dbReference>
<evidence type="ECO:0000256" key="10">
    <source>
        <dbReference type="ARBA" id="ARBA00022840"/>
    </source>
</evidence>
<dbReference type="GO" id="GO:0030894">
    <property type="term" value="C:replisome"/>
    <property type="evidence" value="ECO:0007669"/>
    <property type="project" value="TreeGrafter"/>
</dbReference>
<evidence type="ECO:0000256" key="11">
    <source>
        <dbReference type="ARBA" id="ARBA00023125"/>
    </source>
</evidence>
<dbReference type="Pfam" id="PF16124">
    <property type="entry name" value="RecQ_Zn_bind"/>
    <property type="match status" value="1"/>
</dbReference>
<dbReference type="SUPFAM" id="SSF46785">
    <property type="entry name" value="Winged helix' DNA-binding domain"/>
    <property type="match status" value="1"/>
</dbReference>
<keyword evidence="8 20" id="KW-0347">Helicase</keyword>